<evidence type="ECO:0000259" key="10">
    <source>
        <dbReference type="PROSITE" id="PS51705"/>
    </source>
</evidence>
<dbReference type="Gene3D" id="3.40.50.300">
    <property type="entry name" value="P-loop containing nucleotide triphosphate hydrolases"/>
    <property type="match status" value="1"/>
</dbReference>
<feature type="coiled-coil region" evidence="9">
    <location>
        <begin position="191"/>
        <end position="218"/>
    </location>
</feature>
<dbReference type="EMBL" id="CAGS01000005">
    <property type="protein sequence ID" value="CCF82329.1"/>
    <property type="molecule type" value="Genomic_DNA"/>
</dbReference>
<keyword evidence="12" id="KW-1185">Reference proteome</keyword>
<evidence type="ECO:0000256" key="8">
    <source>
        <dbReference type="PIRSR" id="PIRSR006809-2"/>
    </source>
</evidence>
<dbReference type="GO" id="GO:0043022">
    <property type="term" value="F:ribosome binding"/>
    <property type="evidence" value="ECO:0007669"/>
    <property type="project" value="TreeGrafter"/>
</dbReference>
<evidence type="ECO:0000256" key="4">
    <source>
        <dbReference type="ARBA" id="ARBA00022842"/>
    </source>
</evidence>
<dbReference type="InterPro" id="IPR006073">
    <property type="entry name" value="GTP-bd"/>
</dbReference>
<dbReference type="Proteomes" id="UP000004221">
    <property type="component" value="Unassembled WGS sequence"/>
</dbReference>
<dbReference type="AlphaFoldDB" id="I4ECB7"/>
<keyword evidence="1 6" id="KW-0963">Cytoplasm</keyword>
<dbReference type="SUPFAM" id="SSF52540">
    <property type="entry name" value="P-loop containing nucleoside triphosphate hydrolases"/>
    <property type="match status" value="1"/>
</dbReference>
<keyword evidence="4 8" id="KW-0460">Magnesium</keyword>
<dbReference type="RefSeq" id="WP_008474447.1">
    <property type="nucleotide sequence ID" value="NZ_CAGS01000005.1"/>
</dbReference>
<keyword evidence="3 6" id="KW-0547">Nucleotide-binding</keyword>
<comment type="similarity">
    <text evidence="6">Belongs to the TRAFAC class OBG-HflX-like GTPase superfamily. HflX GTPase family.</text>
</comment>
<comment type="subcellular location">
    <subcellularLocation>
        <location evidence="6">Cytoplasm</location>
    </subcellularLocation>
    <text evidence="6">May associate with membranes.</text>
</comment>
<dbReference type="InterPro" id="IPR027417">
    <property type="entry name" value="P-loop_NTPase"/>
</dbReference>
<dbReference type="GO" id="GO:0005525">
    <property type="term" value="F:GTP binding"/>
    <property type="evidence" value="ECO:0007669"/>
    <property type="project" value="UniProtKB-UniRule"/>
</dbReference>
<dbReference type="GO" id="GO:0003924">
    <property type="term" value="F:GTPase activity"/>
    <property type="evidence" value="ECO:0007669"/>
    <property type="project" value="UniProtKB-UniRule"/>
</dbReference>
<dbReference type="Pfam" id="PF16360">
    <property type="entry name" value="GTP-bdg_M"/>
    <property type="match status" value="1"/>
</dbReference>
<dbReference type="NCBIfam" id="TIGR00231">
    <property type="entry name" value="small_GTP"/>
    <property type="match status" value="1"/>
</dbReference>
<evidence type="ECO:0000256" key="3">
    <source>
        <dbReference type="ARBA" id="ARBA00022741"/>
    </source>
</evidence>
<feature type="binding site" evidence="8">
    <location>
        <position position="265"/>
    </location>
    <ligand>
        <name>Mg(2+)</name>
        <dbReference type="ChEBI" id="CHEBI:18420"/>
    </ligand>
</feature>
<sequence>MKVRTPWYDSCIANVHDIDPYAEERLTTIAQTHETNSPAERALLVAVDWRHDDWDIASSLEELAQLAETAGLDVVGSITQALPHPNHAHYVGSGKLNEIKELRESLRYDVVLVDDELPPAQLRNLEEALEVKVIDRTALILDIFARRAQTHEGRLQVELAQLEYRLPRLTRMWTHLSRQAVGGVGLRGPGETQLEADRRQARQRIAFIKQQLDEVHRHRQLYRERRQKENIPIVALVGYTNAGKSTLLNTLAGASVLAEDKLFATLDPTTRRIELPGGHHVLVTDTVGFINKLPTLLIAAFRATLEEILEAAVLVHVLDVTHPKSAEQAETVRQVIEELGADDRPVITALNKIDRLNGALTPDQLAAELGLSPDYVPISAQTGNGLDLLLSRVEEVLASESRLVDVQVMVPYGEAGLVDLFHRKGQVRSEEFTETGAVLSGRIPQHMLPRFEPFRQTRAARAR</sequence>
<feature type="binding site" evidence="8">
    <location>
        <position position="245"/>
    </location>
    <ligand>
        <name>Mg(2+)</name>
        <dbReference type="ChEBI" id="CHEBI:18420"/>
    </ligand>
</feature>
<evidence type="ECO:0000313" key="12">
    <source>
        <dbReference type="Proteomes" id="UP000004221"/>
    </source>
</evidence>
<feature type="binding site" evidence="7">
    <location>
        <begin position="351"/>
        <end position="354"/>
    </location>
    <ligand>
        <name>GTP</name>
        <dbReference type="ChEBI" id="CHEBI:37565"/>
    </ligand>
</feature>
<evidence type="ECO:0000256" key="5">
    <source>
        <dbReference type="ARBA" id="ARBA00023134"/>
    </source>
</evidence>
<dbReference type="Gene3D" id="3.40.50.11060">
    <property type="entry name" value="GTPase HflX, N-terminal domain"/>
    <property type="match status" value="1"/>
</dbReference>
<dbReference type="InterPro" id="IPR016496">
    <property type="entry name" value="GTPase_HflX"/>
</dbReference>
<feature type="binding site" evidence="7">
    <location>
        <begin position="238"/>
        <end position="245"/>
    </location>
    <ligand>
        <name>GTP</name>
        <dbReference type="ChEBI" id="CHEBI:37565"/>
    </ligand>
</feature>
<feature type="binding site" evidence="7">
    <location>
        <begin position="379"/>
        <end position="381"/>
    </location>
    <ligand>
        <name>GTP</name>
        <dbReference type="ChEBI" id="CHEBI:37565"/>
    </ligand>
</feature>
<protein>
    <recommendedName>
        <fullName evidence="6">GTPase HflX</fullName>
    </recommendedName>
    <alternativeName>
        <fullName evidence="6">GTP-binding protein HflX</fullName>
    </alternativeName>
</protein>
<reference evidence="11 12" key="1">
    <citation type="journal article" date="2012" name="ISME J.">
        <title>Nitrification expanded: discovery, physiology and genomics of a nitrite-oxidizing bacterium from the phylum Chloroflexi.</title>
        <authorList>
            <person name="Sorokin D.Y."/>
            <person name="Lucker S."/>
            <person name="Vejmelkova D."/>
            <person name="Kostrikina N.A."/>
            <person name="Kleerebezem R."/>
            <person name="Rijpstra W.I."/>
            <person name="Damste J.S."/>
            <person name="Le Paslier D."/>
            <person name="Muyzer G."/>
            <person name="Wagner M."/>
            <person name="van Loosdrecht M.C."/>
            <person name="Daims H."/>
        </authorList>
    </citation>
    <scope>NUCLEOTIDE SEQUENCE [LARGE SCALE GENOMIC DNA]</scope>
    <source>
        <strain evidence="12">none</strain>
    </source>
</reference>
<dbReference type="InterPro" id="IPR042108">
    <property type="entry name" value="GTPase_HflX_N_sf"/>
</dbReference>
<gene>
    <name evidence="11" type="primary">ynbA</name>
    <name evidence="6" type="synonym">hflX</name>
    <name evidence="11" type="ORF">NITHO_1020009</name>
</gene>
<dbReference type="Pfam" id="PF01926">
    <property type="entry name" value="MMR_HSR1"/>
    <property type="match status" value="1"/>
</dbReference>
<dbReference type="InterPro" id="IPR030394">
    <property type="entry name" value="G_HFLX_dom"/>
</dbReference>
<evidence type="ECO:0000256" key="2">
    <source>
        <dbReference type="ARBA" id="ARBA00022723"/>
    </source>
</evidence>
<dbReference type="PRINTS" id="PR00326">
    <property type="entry name" value="GTP1OBG"/>
</dbReference>
<evidence type="ECO:0000256" key="9">
    <source>
        <dbReference type="SAM" id="Coils"/>
    </source>
</evidence>
<dbReference type="PANTHER" id="PTHR10229">
    <property type="entry name" value="GTP-BINDING PROTEIN HFLX"/>
    <property type="match status" value="1"/>
</dbReference>
<dbReference type="InterPro" id="IPR005225">
    <property type="entry name" value="Small_GTP-bd"/>
</dbReference>
<name>I4ECB7_9BACT</name>
<organism evidence="11 12">
    <name type="scientific">Nitrolancea hollandica Lb</name>
    <dbReference type="NCBI Taxonomy" id="1129897"/>
    <lineage>
        <taxon>Bacteria</taxon>
        <taxon>Pseudomonadati</taxon>
        <taxon>Thermomicrobiota</taxon>
        <taxon>Thermomicrobia</taxon>
        <taxon>Sphaerobacterales</taxon>
        <taxon>Sphaerobacterineae</taxon>
        <taxon>Sphaerobacteraceae</taxon>
        <taxon>Nitrolancea</taxon>
    </lineage>
</organism>
<accession>I4ECB7</accession>
<comment type="subunit">
    <text evidence="6">Monomer. Associates with the 50S ribosomal subunit.</text>
</comment>
<dbReference type="CDD" id="cd01878">
    <property type="entry name" value="HflX"/>
    <property type="match status" value="1"/>
</dbReference>
<evidence type="ECO:0000256" key="7">
    <source>
        <dbReference type="PIRSR" id="PIRSR006809-1"/>
    </source>
</evidence>
<keyword evidence="2 8" id="KW-0479">Metal-binding</keyword>
<dbReference type="HAMAP" id="MF_00900">
    <property type="entry name" value="GTPase_HflX"/>
    <property type="match status" value="1"/>
</dbReference>
<evidence type="ECO:0000256" key="1">
    <source>
        <dbReference type="ARBA" id="ARBA00022490"/>
    </source>
</evidence>
<evidence type="ECO:0000313" key="11">
    <source>
        <dbReference type="EMBL" id="CCF82329.1"/>
    </source>
</evidence>
<keyword evidence="5 6" id="KW-0342">GTP-binding</keyword>
<dbReference type="GO" id="GO:0005737">
    <property type="term" value="C:cytoplasm"/>
    <property type="evidence" value="ECO:0007669"/>
    <property type="project" value="UniProtKB-SubCell"/>
</dbReference>
<keyword evidence="9" id="KW-0175">Coiled coil</keyword>
<dbReference type="PIRSF" id="PIRSF006809">
    <property type="entry name" value="GTP-binding_hflX_prd"/>
    <property type="match status" value="1"/>
</dbReference>
<dbReference type="InterPro" id="IPR032305">
    <property type="entry name" value="GTP-bd_M"/>
</dbReference>
<feature type="binding site" evidence="7">
    <location>
        <begin position="285"/>
        <end position="288"/>
    </location>
    <ligand>
        <name>GTP</name>
        <dbReference type="ChEBI" id="CHEBI:37565"/>
    </ligand>
</feature>
<proteinExistence type="inferred from homology"/>
<comment type="function">
    <text evidence="6">GTPase that associates with the 50S ribosomal subunit and may have a role during protein synthesis or ribosome biogenesis.</text>
</comment>
<dbReference type="InterPro" id="IPR025121">
    <property type="entry name" value="GTPase_HflX_N"/>
</dbReference>
<dbReference type="NCBIfam" id="TIGR03156">
    <property type="entry name" value="GTP_HflX"/>
    <property type="match status" value="1"/>
</dbReference>
<dbReference type="GO" id="GO:0046872">
    <property type="term" value="F:metal ion binding"/>
    <property type="evidence" value="ECO:0007669"/>
    <property type="project" value="UniProtKB-KW"/>
</dbReference>
<dbReference type="FunFam" id="3.40.50.11060:FF:000001">
    <property type="entry name" value="GTPase HflX"/>
    <property type="match status" value="1"/>
</dbReference>
<dbReference type="PANTHER" id="PTHR10229:SF0">
    <property type="entry name" value="GTP-BINDING PROTEIN 6-RELATED"/>
    <property type="match status" value="1"/>
</dbReference>
<dbReference type="Gene3D" id="6.10.250.2860">
    <property type="match status" value="1"/>
</dbReference>
<comment type="caution">
    <text evidence="11">The sequence shown here is derived from an EMBL/GenBank/DDBJ whole genome shotgun (WGS) entry which is preliminary data.</text>
</comment>
<evidence type="ECO:0000256" key="6">
    <source>
        <dbReference type="HAMAP-Rule" id="MF_00900"/>
    </source>
</evidence>
<dbReference type="Pfam" id="PF13167">
    <property type="entry name" value="GTP-bdg_N"/>
    <property type="match status" value="1"/>
</dbReference>
<feature type="domain" description="Hflx-type G" evidence="10">
    <location>
        <begin position="232"/>
        <end position="401"/>
    </location>
</feature>
<comment type="cofactor">
    <cofactor evidence="8">
        <name>Mg(2+)</name>
        <dbReference type="ChEBI" id="CHEBI:18420"/>
    </cofactor>
</comment>
<dbReference type="PROSITE" id="PS51705">
    <property type="entry name" value="G_HFLX"/>
    <property type="match status" value="1"/>
</dbReference>
<feature type="binding site" evidence="7">
    <location>
        <begin position="263"/>
        <end position="267"/>
    </location>
    <ligand>
        <name>GTP</name>
        <dbReference type="ChEBI" id="CHEBI:37565"/>
    </ligand>
</feature>